<proteinExistence type="predicted"/>
<evidence type="ECO:0000313" key="1">
    <source>
        <dbReference type="EMBL" id="KXA93969.1"/>
    </source>
</evidence>
<protein>
    <submittedName>
        <fullName evidence="1">Uncharacterized protein</fullName>
    </submittedName>
</protein>
<accession>A0A133UIE0</accession>
<gene>
    <name evidence="1" type="ORF">AKJ65_05755</name>
</gene>
<dbReference type="Proteomes" id="UP000070284">
    <property type="component" value="Unassembled WGS sequence"/>
</dbReference>
<comment type="caution">
    <text evidence="1">The sequence shown here is derived from an EMBL/GenBank/DDBJ whole genome shotgun (WGS) entry which is preliminary data.</text>
</comment>
<sequence>MAGLLELLIYGKGGIGGERSSMTGSKKIEFSVMEEESRHDSILRYFMKSEKSPSGKWYREVPVGIKKVANQLEEESGSESLDYNSLIGIYEPCAKHVDAICMKREFNRTPIGKVGIVKSEKIIPSSNAFIKTWIGSGRPDLNFDGESVVLVEAKGKRKSQETEEIVEEAVNQLTEYVELFSED</sequence>
<reference evidence="1 2" key="1">
    <citation type="journal article" date="2016" name="Sci. Rep.">
        <title>Metabolic traits of an uncultured archaeal lineage -MSBL1- from brine pools of the Red Sea.</title>
        <authorList>
            <person name="Mwirichia R."/>
            <person name="Alam I."/>
            <person name="Rashid M."/>
            <person name="Vinu M."/>
            <person name="Ba-Alawi W."/>
            <person name="Anthony Kamau A."/>
            <person name="Kamanda Ngugi D."/>
            <person name="Goker M."/>
            <person name="Klenk H.P."/>
            <person name="Bajic V."/>
            <person name="Stingl U."/>
        </authorList>
    </citation>
    <scope>NUCLEOTIDE SEQUENCE [LARGE SCALE GENOMIC DNA]</scope>
    <source>
        <strain evidence="1">SCGC-AAA259E19</strain>
    </source>
</reference>
<evidence type="ECO:0000313" key="2">
    <source>
        <dbReference type="Proteomes" id="UP000070284"/>
    </source>
</evidence>
<keyword evidence="2" id="KW-1185">Reference proteome</keyword>
<name>A0A133UIE0_9EURY</name>
<organism evidence="1 2">
    <name type="scientific">candidate division MSBL1 archaeon SCGC-AAA259E19</name>
    <dbReference type="NCBI Taxonomy" id="1698264"/>
    <lineage>
        <taxon>Archaea</taxon>
        <taxon>Methanobacteriati</taxon>
        <taxon>Methanobacteriota</taxon>
        <taxon>candidate division MSBL1</taxon>
    </lineage>
</organism>
<dbReference type="EMBL" id="LHXO01000093">
    <property type="protein sequence ID" value="KXA93969.1"/>
    <property type="molecule type" value="Genomic_DNA"/>
</dbReference>
<dbReference type="AlphaFoldDB" id="A0A133UIE0"/>